<comment type="caution">
    <text evidence="2">The sequence shown here is derived from an EMBL/GenBank/DDBJ whole genome shotgun (WGS) entry which is preliminary data.</text>
</comment>
<accession>A0A443HT91</accession>
<dbReference type="Proteomes" id="UP000283841">
    <property type="component" value="Unassembled WGS sequence"/>
</dbReference>
<dbReference type="VEuPathDB" id="FungiDB:C8Q69DRAFT_444954"/>
<dbReference type="AlphaFoldDB" id="A0A443HT91"/>
<sequence length="153" mass="17208">MHIIQSDYFGFLLQQQQQQQQQPQASQPVRPLQPSAAPTGKLTRAEKKRKRLEAEAVEARKRGHAEYRAELASKGIFVPPDMMQPEKPARTLTPGQQLRKQELCAALVESKGSLKTLKAIKRGLTKALGDFEQKLREQEGLHGEIITELKTLS</sequence>
<reference evidence="2 3" key="1">
    <citation type="journal article" date="2018" name="Front. Microbiol.">
        <title>Genomic and genetic insights into a cosmopolitan fungus, Paecilomyces variotii (Eurotiales).</title>
        <authorList>
            <person name="Urquhart A.S."/>
            <person name="Mondo S.J."/>
            <person name="Makela M.R."/>
            <person name="Hane J.K."/>
            <person name="Wiebenga A."/>
            <person name="He G."/>
            <person name="Mihaltcheva S."/>
            <person name="Pangilinan J."/>
            <person name="Lipzen A."/>
            <person name="Barry K."/>
            <person name="de Vries R.P."/>
            <person name="Grigoriev I.V."/>
            <person name="Idnurm A."/>
        </authorList>
    </citation>
    <scope>NUCLEOTIDE SEQUENCE [LARGE SCALE GENOMIC DNA]</scope>
    <source>
        <strain evidence="2 3">CBS 101075</strain>
    </source>
</reference>
<dbReference type="RefSeq" id="XP_028484649.1">
    <property type="nucleotide sequence ID" value="XM_028629034.1"/>
</dbReference>
<feature type="compositionally biased region" description="Low complexity" evidence="1">
    <location>
        <begin position="14"/>
        <end position="24"/>
    </location>
</feature>
<feature type="region of interest" description="Disordered" evidence="1">
    <location>
        <begin position="14"/>
        <end position="51"/>
    </location>
</feature>
<evidence type="ECO:0000256" key="1">
    <source>
        <dbReference type="SAM" id="MobiDB-lite"/>
    </source>
</evidence>
<keyword evidence="3" id="KW-1185">Reference proteome</keyword>
<evidence type="ECO:0000313" key="2">
    <source>
        <dbReference type="EMBL" id="RWQ95004.1"/>
    </source>
</evidence>
<name>A0A443HT91_BYSSP</name>
<gene>
    <name evidence="2" type="ORF">C8Q69DRAFT_444954</name>
</gene>
<dbReference type="GeneID" id="39598311"/>
<organism evidence="2 3">
    <name type="scientific">Byssochlamys spectabilis</name>
    <name type="common">Paecilomyces variotii</name>
    <dbReference type="NCBI Taxonomy" id="264951"/>
    <lineage>
        <taxon>Eukaryota</taxon>
        <taxon>Fungi</taxon>
        <taxon>Dikarya</taxon>
        <taxon>Ascomycota</taxon>
        <taxon>Pezizomycotina</taxon>
        <taxon>Eurotiomycetes</taxon>
        <taxon>Eurotiomycetidae</taxon>
        <taxon>Eurotiales</taxon>
        <taxon>Thermoascaceae</taxon>
        <taxon>Paecilomyces</taxon>
    </lineage>
</organism>
<evidence type="ECO:0000313" key="3">
    <source>
        <dbReference type="Proteomes" id="UP000283841"/>
    </source>
</evidence>
<protein>
    <submittedName>
        <fullName evidence="2">Uncharacterized protein</fullName>
    </submittedName>
</protein>
<proteinExistence type="predicted"/>
<dbReference type="EMBL" id="RCNU01000006">
    <property type="protein sequence ID" value="RWQ95004.1"/>
    <property type="molecule type" value="Genomic_DNA"/>
</dbReference>